<name>F9WP32_TRYVY</name>
<reference evidence="2 3" key="1">
    <citation type="journal article" date="2012" name="Proc. Natl. Acad. Sci. U.S.A.">
        <title>Antigenic diversity is generated by distinct evolutionary mechanisms in African trypanosome species.</title>
        <authorList>
            <person name="Jackson A.P."/>
            <person name="Berry A."/>
            <person name="Aslett M."/>
            <person name="Allison H.C."/>
            <person name="Burton P."/>
            <person name="Vavrova-Anderson J."/>
            <person name="Brown R."/>
            <person name="Browne H."/>
            <person name="Corton N."/>
            <person name="Hauser H."/>
            <person name="Gamble J."/>
            <person name="Gilderthorp R."/>
            <person name="Marcello L."/>
            <person name="McQuillan J."/>
            <person name="Otto T.D."/>
            <person name="Quail M.A."/>
            <person name="Sanders M.J."/>
            <person name="van Tonder A."/>
            <person name="Ginger M.L."/>
            <person name="Field M.C."/>
            <person name="Barry J.D."/>
            <person name="Hertz-Fowler C."/>
            <person name="Berriman M."/>
        </authorList>
    </citation>
    <scope>NUCLEOTIDE SEQUENCE</scope>
    <source>
        <strain evidence="2 3">Y486</strain>
    </source>
</reference>
<evidence type="ECO:0000256" key="1">
    <source>
        <dbReference type="SAM" id="Coils"/>
    </source>
</evidence>
<evidence type="ECO:0000313" key="3">
    <source>
        <dbReference type="Proteomes" id="UP000009027"/>
    </source>
</evidence>
<gene>
    <name evidence="2" type="ORF">TvY486_0019960</name>
</gene>
<protein>
    <submittedName>
        <fullName evidence="2">Uncharacterized protein</fullName>
    </submittedName>
</protein>
<dbReference type="AlphaFoldDB" id="F9WP32"/>
<keyword evidence="1" id="KW-0175">Coiled coil</keyword>
<dbReference type="EMBL" id="CAEX01003150">
    <property type="protein sequence ID" value="CCD19306.1"/>
    <property type="molecule type" value="Genomic_DNA"/>
</dbReference>
<organism evidence="2 3">
    <name type="scientific">Trypanosoma vivax (strain Y486)</name>
    <dbReference type="NCBI Taxonomy" id="1055687"/>
    <lineage>
        <taxon>Eukaryota</taxon>
        <taxon>Discoba</taxon>
        <taxon>Euglenozoa</taxon>
        <taxon>Kinetoplastea</taxon>
        <taxon>Metakinetoplastina</taxon>
        <taxon>Trypanosomatida</taxon>
        <taxon>Trypanosomatidae</taxon>
        <taxon>Trypanosoma</taxon>
        <taxon>Duttonella</taxon>
    </lineage>
</organism>
<sequence length="476" mass="53610">MALLTAAAKELQQHQESCNRKQLDNLDGHTADVKAAVAAIVDDLRIIITDYENIVAQMNTSALKVKEEEEWLVQAERTIKQRIQALRHRLCNELQVQAKLGNTLVERKKQVLEARKISLQLTKNTTNLMRRAEWQNQEIETILEKFMPLRISLGLTLKEPTYPSKTVTGQDKEMPLEKANMMVMNNARTTEHVMKKAEEQLKLAEESLMKASSTLKKCEQKNTELLGTLAARGCTRKSFVVSDSSFQSVHGNDFGVHDNNLLKTQDCTKELESAVTLVVDKMDAFSKETRRVSESLENANKLEQERDKQIYDEVARVSGCVIRKMCEAATHLQQLRHTHHQLEETAAALTANISNASQRTETASTNARYMSDLQPDLVHELSDVLKKLEEAGKGLKRNIDNTVNVVNQLEKGVYAAAGKLRYISAEHENMLRKLPLNLNDISLTGNCNEKHIADSSQPLPTERNTLARHVTAIAEL</sequence>
<feature type="non-terminal residue" evidence="2">
    <location>
        <position position="476"/>
    </location>
</feature>
<dbReference type="VEuPathDB" id="TriTrypDB:TvY486_0019960"/>
<accession>F9WP32</accession>
<evidence type="ECO:0000313" key="2">
    <source>
        <dbReference type="EMBL" id="CCD19306.1"/>
    </source>
</evidence>
<keyword evidence="3" id="KW-1185">Reference proteome</keyword>
<feature type="coiled-coil region" evidence="1">
    <location>
        <begin position="187"/>
        <end position="221"/>
    </location>
</feature>
<dbReference type="Proteomes" id="UP000009027">
    <property type="component" value="Unassembled WGS sequence"/>
</dbReference>
<proteinExistence type="predicted"/>
<feature type="coiled-coil region" evidence="1">
    <location>
        <begin position="332"/>
        <end position="398"/>
    </location>
</feature>